<organism evidence="3 4">
    <name type="scientific">Cellulosimicrobium arenosum</name>
    <dbReference type="NCBI Taxonomy" id="2708133"/>
    <lineage>
        <taxon>Bacteria</taxon>
        <taxon>Bacillati</taxon>
        <taxon>Actinomycetota</taxon>
        <taxon>Actinomycetes</taxon>
        <taxon>Micrococcales</taxon>
        <taxon>Promicromonosporaceae</taxon>
        <taxon>Cellulosimicrobium</taxon>
    </lineage>
</organism>
<accession>A0A927IZM0</accession>
<dbReference type="InterPro" id="IPR019945">
    <property type="entry name" value="F420_G6P_DH-rel"/>
</dbReference>
<comment type="caution">
    <text evidence="3">The sequence shown here is derived from an EMBL/GenBank/DDBJ whole genome shotgun (WGS) entry which is preliminary data.</text>
</comment>
<dbReference type="Pfam" id="PF00296">
    <property type="entry name" value="Bac_luciferase"/>
    <property type="match status" value="1"/>
</dbReference>
<evidence type="ECO:0000259" key="2">
    <source>
        <dbReference type="Pfam" id="PF00296"/>
    </source>
</evidence>
<protein>
    <submittedName>
        <fullName evidence="3">TIGR03885 family FMN-dependent LLM class oxidoreductase</fullName>
        <ecNumber evidence="3">1.-.-.-</ecNumber>
    </submittedName>
</protein>
<dbReference type="RefSeq" id="WP_191828160.1">
    <property type="nucleotide sequence ID" value="NZ_JACYHB010000003.1"/>
</dbReference>
<dbReference type="AlphaFoldDB" id="A0A927IZM0"/>
<feature type="domain" description="Luciferase-like" evidence="2">
    <location>
        <begin position="9"/>
        <end position="291"/>
    </location>
</feature>
<dbReference type="NCBIfam" id="TIGR03885">
    <property type="entry name" value="flavin_revert"/>
    <property type="match status" value="1"/>
</dbReference>
<dbReference type="InterPro" id="IPR050564">
    <property type="entry name" value="F420-G6PD/mer"/>
</dbReference>
<dbReference type="InterPro" id="IPR023907">
    <property type="entry name" value="Non-F420_Flavin_OxRdtase"/>
</dbReference>
<dbReference type="SUPFAM" id="SSF51679">
    <property type="entry name" value="Bacterial luciferase-like"/>
    <property type="match status" value="1"/>
</dbReference>
<dbReference type="NCBIfam" id="TIGR03557">
    <property type="entry name" value="F420_G6P_family"/>
    <property type="match status" value="1"/>
</dbReference>
<dbReference type="Proteomes" id="UP000610846">
    <property type="component" value="Unassembled WGS sequence"/>
</dbReference>
<reference evidence="3" key="2">
    <citation type="submission" date="2020-09" db="EMBL/GenBank/DDBJ databases">
        <authorList>
            <person name="Yu Y."/>
        </authorList>
    </citation>
    <scope>NUCLEOTIDE SEQUENCE</scope>
    <source>
        <strain evidence="3">KCTC 49039</strain>
    </source>
</reference>
<keyword evidence="4" id="KW-1185">Reference proteome</keyword>
<dbReference type="PANTHER" id="PTHR43244">
    <property type="match status" value="1"/>
</dbReference>
<dbReference type="EC" id="1.-.-.-" evidence="3"/>
<evidence type="ECO:0000256" key="1">
    <source>
        <dbReference type="ARBA" id="ARBA00023002"/>
    </source>
</evidence>
<reference evidence="3" key="1">
    <citation type="journal article" date="2018" name="Curr. Microbiol.">
        <title>Cellulosimicrobium arenosum sp. nov., Isolated from Marine Sediment Sand.</title>
        <authorList>
            <person name="Oh M."/>
            <person name="Kim J.H."/>
            <person name="Yoon J.H."/>
            <person name="Schumann P."/>
            <person name="Kim W."/>
        </authorList>
    </citation>
    <scope>NUCLEOTIDE SEQUENCE</scope>
    <source>
        <strain evidence="3">KCTC 49039</strain>
    </source>
</reference>
<dbReference type="GO" id="GO:0016705">
    <property type="term" value="F:oxidoreductase activity, acting on paired donors, with incorporation or reduction of molecular oxygen"/>
    <property type="evidence" value="ECO:0007669"/>
    <property type="project" value="InterPro"/>
</dbReference>
<proteinExistence type="predicted"/>
<name>A0A927IZM0_9MICO</name>
<gene>
    <name evidence="3" type="ORF">IF651_05915</name>
</gene>
<sequence>MVTLGFHASHEQVPPGPLLAAARRAQEVGFDAAMCSDHLAPWSERQGESGFAWSWLGAALATTDLPFGVVTAPGQRYHPAITAQAIATLGSMFPGRFWAALGSGEAMNEHVTGDPWPHKADRDDRLRECVEIIRALLAGEEVSHRGHVTVDRARVWSLPDVAPRLVGPAVTPATARRHAEWADGLVTVNQPVESLRRVVGEYRDAGGRGALALQVHVAWGADDEAAFAVAHDQWRSNLLPPSVSWHLETPEQFDAVAALVRPDEVRGTVLVEHDAQRLADRVAQLAACGFDEVYVHHVGREQDAFLDAAGDALLPALREACGGTDDDTATADARTEVPA</sequence>
<evidence type="ECO:0000313" key="3">
    <source>
        <dbReference type="EMBL" id="MBD8078595.1"/>
    </source>
</evidence>
<dbReference type="InterPro" id="IPR036661">
    <property type="entry name" value="Luciferase-like_sf"/>
</dbReference>
<evidence type="ECO:0000313" key="4">
    <source>
        <dbReference type="Proteomes" id="UP000610846"/>
    </source>
</evidence>
<dbReference type="PANTHER" id="PTHR43244:SF1">
    <property type="entry name" value="5,10-METHYLENETETRAHYDROMETHANOPTERIN REDUCTASE"/>
    <property type="match status" value="1"/>
</dbReference>
<dbReference type="InterPro" id="IPR011251">
    <property type="entry name" value="Luciferase-like_dom"/>
</dbReference>
<keyword evidence="1 3" id="KW-0560">Oxidoreductase</keyword>
<dbReference type="Gene3D" id="3.20.20.30">
    <property type="entry name" value="Luciferase-like domain"/>
    <property type="match status" value="1"/>
</dbReference>
<dbReference type="EMBL" id="JACYHB010000003">
    <property type="protein sequence ID" value="MBD8078595.1"/>
    <property type="molecule type" value="Genomic_DNA"/>
</dbReference>